<dbReference type="NCBIfam" id="TIGR02227">
    <property type="entry name" value="sigpep_I_bact"/>
    <property type="match status" value="1"/>
</dbReference>
<proteinExistence type="inferred from homology"/>
<dbReference type="EMBL" id="SMLW01000167">
    <property type="protein sequence ID" value="MTI23431.1"/>
    <property type="molecule type" value="Genomic_DNA"/>
</dbReference>
<comment type="similarity">
    <text evidence="1 3">Belongs to the peptidase S26 family.</text>
</comment>
<feature type="domain" description="Peptidase S26" evidence="4">
    <location>
        <begin position="12"/>
        <end position="230"/>
    </location>
</feature>
<evidence type="ECO:0000256" key="3">
    <source>
        <dbReference type="RuleBase" id="RU362042"/>
    </source>
</evidence>
<evidence type="ECO:0000313" key="6">
    <source>
        <dbReference type="Proteomes" id="UP000798808"/>
    </source>
</evidence>
<accession>A0ABW9RHM9</accession>
<dbReference type="Proteomes" id="UP000798808">
    <property type="component" value="Unassembled WGS sequence"/>
</dbReference>
<name>A0ABW9RHM9_9BACT</name>
<dbReference type="EC" id="3.4.21.89" evidence="3"/>
<evidence type="ECO:0000256" key="1">
    <source>
        <dbReference type="ARBA" id="ARBA00009370"/>
    </source>
</evidence>
<comment type="subcellular location">
    <subcellularLocation>
        <location evidence="3">Membrane</location>
        <topology evidence="3">Single-pass type II membrane protein</topology>
    </subcellularLocation>
</comment>
<comment type="catalytic activity">
    <reaction evidence="3">
        <text>Cleavage of hydrophobic, N-terminal signal or leader sequences from secreted and periplasmic proteins.</text>
        <dbReference type="EC" id="3.4.21.89"/>
    </reaction>
</comment>
<dbReference type="InterPro" id="IPR000223">
    <property type="entry name" value="Pept_S26A_signal_pept_1"/>
</dbReference>
<dbReference type="PRINTS" id="PR00727">
    <property type="entry name" value="LEADERPTASE"/>
</dbReference>
<dbReference type="PANTHER" id="PTHR43390">
    <property type="entry name" value="SIGNAL PEPTIDASE I"/>
    <property type="match status" value="1"/>
</dbReference>
<reference evidence="5 6" key="1">
    <citation type="submission" date="2019-02" db="EMBL/GenBank/DDBJ databases">
        <authorList>
            <person name="Goldberg S.R."/>
            <person name="Haltli B.A."/>
            <person name="Correa H."/>
            <person name="Russell K.G."/>
        </authorList>
    </citation>
    <scope>NUCLEOTIDE SEQUENCE [LARGE SCALE GENOMIC DNA]</scope>
    <source>
        <strain evidence="5 6">JCM 16186</strain>
    </source>
</reference>
<organism evidence="5 6">
    <name type="scientific">Fulvivirga kasyanovii</name>
    <dbReference type="NCBI Taxonomy" id="396812"/>
    <lineage>
        <taxon>Bacteria</taxon>
        <taxon>Pseudomonadati</taxon>
        <taxon>Bacteroidota</taxon>
        <taxon>Cytophagia</taxon>
        <taxon>Cytophagales</taxon>
        <taxon>Fulvivirgaceae</taxon>
        <taxon>Fulvivirga</taxon>
    </lineage>
</organism>
<evidence type="ECO:0000256" key="2">
    <source>
        <dbReference type="ARBA" id="ARBA00019232"/>
    </source>
</evidence>
<dbReference type="PANTHER" id="PTHR43390:SF1">
    <property type="entry name" value="CHLOROPLAST PROCESSING PEPTIDASE"/>
    <property type="match status" value="1"/>
</dbReference>
<dbReference type="InterPro" id="IPR036286">
    <property type="entry name" value="LexA/Signal_pep-like_sf"/>
</dbReference>
<dbReference type="CDD" id="cd06530">
    <property type="entry name" value="S26_SPase_I"/>
    <property type="match status" value="1"/>
</dbReference>
<evidence type="ECO:0000259" key="4">
    <source>
        <dbReference type="Pfam" id="PF10502"/>
    </source>
</evidence>
<dbReference type="InterPro" id="IPR019533">
    <property type="entry name" value="Peptidase_S26"/>
</dbReference>
<keyword evidence="3" id="KW-0645">Protease</keyword>
<keyword evidence="6" id="KW-1185">Reference proteome</keyword>
<keyword evidence="3 5" id="KW-0378">Hydrolase</keyword>
<comment type="caution">
    <text evidence="5">The sequence shown here is derived from an EMBL/GenBank/DDBJ whole genome shotgun (WGS) entry which is preliminary data.</text>
</comment>
<evidence type="ECO:0000313" key="5">
    <source>
        <dbReference type="EMBL" id="MTI23431.1"/>
    </source>
</evidence>
<dbReference type="Pfam" id="PF10502">
    <property type="entry name" value="Peptidase_S26"/>
    <property type="match status" value="1"/>
</dbReference>
<dbReference type="SUPFAM" id="SSF51306">
    <property type="entry name" value="LexA/Signal peptidase"/>
    <property type="match status" value="1"/>
</dbReference>
<protein>
    <recommendedName>
        <fullName evidence="2 3">Signal peptidase I</fullName>
        <ecNumber evidence="3">3.4.21.89</ecNumber>
    </recommendedName>
</protein>
<sequence length="233" mass="26453">MNKGLRNVFIGLAIILGVVSLLHTTRMIGAYNFPTYANEPGIMAGSKIIVSSLITPERGDFICFDHEYNNGFEIHGSGLSVFRLIALPHDIVEIRSGVVFVNNQNIDENMELNHVYVIKHDKYKQLLKKGELDKDGLMAYLNEDSSLVCMSTEIAKRNGLSDRMYIDPENKAEKEIKEVYQQNWNRNNFGPLEIPEGKYFVLGDNRDNALDSRYIGLIDEARIIGTVINVMYF</sequence>
<dbReference type="Gene3D" id="2.10.109.10">
    <property type="entry name" value="Umud Fragment, subunit A"/>
    <property type="match status" value="1"/>
</dbReference>
<gene>
    <name evidence="5" type="primary">lepB</name>
    <name evidence="5" type="ORF">E1163_00555</name>
</gene>
<dbReference type="GO" id="GO:0009003">
    <property type="term" value="F:signal peptidase activity"/>
    <property type="evidence" value="ECO:0007669"/>
    <property type="project" value="UniProtKB-EC"/>
</dbReference>
<dbReference type="RefSeq" id="WP_155168576.1">
    <property type="nucleotide sequence ID" value="NZ_BAAAFL010000013.1"/>
</dbReference>